<dbReference type="Gene3D" id="1.25.40.10">
    <property type="entry name" value="Tetratricopeptide repeat domain"/>
    <property type="match status" value="1"/>
</dbReference>
<accession>A0ABD3NNC3</accession>
<dbReference type="Proteomes" id="UP001530400">
    <property type="component" value="Unassembled WGS sequence"/>
</dbReference>
<comment type="caution">
    <text evidence="1">The sequence shown here is derived from an EMBL/GenBank/DDBJ whole genome shotgun (WGS) entry which is preliminary data.</text>
</comment>
<dbReference type="EMBL" id="JALLPJ020001160">
    <property type="protein sequence ID" value="KAL3775290.1"/>
    <property type="molecule type" value="Genomic_DNA"/>
</dbReference>
<dbReference type="SUPFAM" id="SSF48452">
    <property type="entry name" value="TPR-like"/>
    <property type="match status" value="1"/>
</dbReference>
<proteinExistence type="predicted"/>
<dbReference type="InterPro" id="IPR011990">
    <property type="entry name" value="TPR-like_helical_dom_sf"/>
</dbReference>
<reference evidence="1 2" key="1">
    <citation type="submission" date="2024-10" db="EMBL/GenBank/DDBJ databases">
        <title>Updated reference genomes for cyclostephanoid diatoms.</title>
        <authorList>
            <person name="Roberts W.R."/>
            <person name="Alverson A.J."/>
        </authorList>
    </citation>
    <scope>NUCLEOTIDE SEQUENCE [LARGE SCALE GENOMIC DNA]</scope>
    <source>
        <strain evidence="1 2">AJA010-31</strain>
    </source>
</reference>
<dbReference type="AlphaFoldDB" id="A0ABD3NNC3"/>
<gene>
    <name evidence="1" type="ORF">ACHAWO_013096</name>
</gene>
<protein>
    <submittedName>
        <fullName evidence="1">Uncharacterized protein</fullName>
    </submittedName>
</protein>
<organism evidence="1 2">
    <name type="scientific">Cyclotella atomus</name>
    <dbReference type="NCBI Taxonomy" id="382360"/>
    <lineage>
        <taxon>Eukaryota</taxon>
        <taxon>Sar</taxon>
        <taxon>Stramenopiles</taxon>
        <taxon>Ochrophyta</taxon>
        <taxon>Bacillariophyta</taxon>
        <taxon>Coscinodiscophyceae</taxon>
        <taxon>Thalassiosirophycidae</taxon>
        <taxon>Stephanodiscales</taxon>
        <taxon>Stephanodiscaceae</taxon>
        <taxon>Cyclotella</taxon>
    </lineage>
</organism>
<evidence type="ECO:0000313" key="2">
    <source>
        <dbReference type="Proteomes" id="UP001530400"/>
    </source>
</evidence>
<keyword evidence="2" id="KW-1185">Reference proteome</keyword>
<name>A0ABD3NNC3_9STRA</name>
<evidence type="ECO:0000313" key="1">
    <source>
        <dbReference type="EMBL" id="KAL3775290.1"/>
    </source>
</evidence>
<sequence length="196" mass="22048">MFISPYIQVVEVMSVLSNQAESHLRLNEFNDAANRATEALMFDAHHEKSRIRRAKAELALYKKKNCIIVLAQACHDLEFLLDTPDVSDNAIESAEALLDEANGFMKREKEKMAEESPIADFDFMILVGNSNMNFPFLIGIVVSAVIFSVVDSSVTTVIVCLAEGEAEFDANHSKLYDEIHKGLRKVYPYQTRRCAL</sequence>